<comment type="caution">
    <text evidence="1">The sequence shown here is derived from an EMBL/GenBank/DDBJ whole genome shotgun (WGS) entry which is preliminary data.</text>
</comment>
<accession>A0A024GTA5</accession>
<dbReference type="STRING" id="65357.A0A024GTA5"/>
<evidence type="ECO:0000313" key="1">
    <source>
        <dbReference type="EMBL" id="CCI49591.1"/>
    </source>
</evidence>
<keyword evidence="2" id="KW-1185">Reference proteome</keyword>
<dbReference type="OrthoDB" id="206107at2759"/>
<dbReference type="EMBL" id="CAIX01000315">
    <property type="protein sequence ID" value="CCI49591.1"/>
    <property type="molecule type" value="Genomic_DNA"/>
</dbReference>
<dbReference type="PANTHER" id="PTHR35213:SF3">
    <property type="entry name" value="MYB-LIKE DOMAIN-CONTAINING PROTEIN"/>
    <property type="match status" value="1"/>
</dbReference>
<dbReference type="PANTHER" id="PTHR35213">
    <property type="entry name" value="RING-TYPE DOMAIN-CONTAINING PROTEIN-RELATED"/>
    <property type="match status" value="1"/>
</dbReference>
<organism evidence="1 2">
    <name type="scientific">Albugo candida</name>
    <dbReference type="NCBI Taxonomy" id="65357"/>
    <lineage>
        <taxon>Eukaryota</taxon>
        <taxon>Sar</taxon>
        <taxon>Stramenopiles</taxon>
        <taxon>Oomycota</taxon>
        <taxon>Peronosporomycetes</taxon>
        <taxon>Albuginales</taxon>
        <taxon>Albuginaceae</taxon>
        <taxon>Albugo</taxon>
    </lineage>
</organism>
<name>A0A024GTA5_9STRA</name>
<evidence type="ECO:0000313" key="2">
    <source>
        <dbReference type="Proteomes" id="UP000053237"/>
    </source>
</evidence>
<reference evidence="1 2" key="1">
    <citation type="submission" date="2012-05" db="EMBL/GenBank/DDBJ databases">
        <title>Recombination and specialization in a pathogen metapopulation.</title>
        <authorList>
            <person name="Gardiner A."/>
            <person name="Kemen E."/>
            <person name="Schultz-Larsen T."/>
            <person name="MacLean D."/>
            <person name="Van Oosterhout C."/>
            <person name="Jones J.D.G."/>
        </authorList>
    </citation>
    <scope>NUCLEOTIDE SEQUENCE [LARGE SCALE GENOMIC DNA]</scope>
    <source>
        <strain evidence="1 2">Ac Nc2</strain>
    </source>
</reference>
<sequence length="300" mass="34394">MDLDRILNHDVQLKAKRPHLMSSTTKFVALRVGKWTLEEEAYAFDLIQAFLTGMLDIPEGTSLRLFLAKKLCCSPMRVTTKLSTNQLNGQRIRKRLGQLRYFPSPVGFTRGKFAKMQSLEELGARFRSRENLPAECVKEVKHNTNTKISDLLSKTPVRIGSWTNEEEAYAHALITAFRSGILDINTGTTLRSFLAEQLCCDRMRITKKLSYGIVSQYQIPSRLGCLRYRRLSQVHPEQACQILAELDRLRASCFAINQVVIAPKTRPHTTYNQPLTARFLSRISCQAKKALEKYRYRLHV</sequence>
<proteinExistence type="predicted"/>
<dbReference type="InParanoid" id="A0A024GTA5"/>
<dbReference type="AlphaFoldDB" id="A0A024GTA5"/>
<dbReference type="Proteomes" id="UP000053237">
    <property type="component" value="Unassembled WGS sequence"/>
</dbReference>
<protein>
    <submittedName>
        <fullName evidence="1">Uncharacterized protein</fullName>
    </submittedName>
</protein>
<gene>
    <name evidence="1" type="ORF">BN9_109460</name>
</gene>